<evidence type="ECO:0000256" key="1">
    <source>
        <dbReference type="SAM" id="MobiDB-lite"/>
    </source>
</evidence>
<feature type="region of interest" description="Disordered" evidence="1">
    <location>
        <begin position="99"/>
        <end position="118"/>
    </location>
</feature>
<evidence type="ECO:0000313" key="3">
    <source>
        <dbReference type="Proteomes" id="UP000054632"/>
    </source>
</evidence>
<accession>A0A0V1DVD7</accession>
<reference evidence="2 3" key="1">
    <citation type="submission" date="2015-01" db="EMBL/GenBank/DDBJ databases">
        <title>Evolution of Trichinella species and genotypes.</title>
        <authorList>
            <person name="Korhonen P.K."/>
            <person name="Edoardo P."/>
            <person name="Giuseppe L.R."/>
            <person name="Gasser R.B."/>
        </authorList>
    </citation>
    <scope>NUCLEOTIDE SEQUENCE [LARGE SCALE GENOMIC DNA]</scope>
    <source>
        <strain evidence="2">ISS13</strain>
    </source>
</reference>
<dbReference type="Proteomes" id="UP000054632">
    <property type="component" value="Unassembled WGS sequence"/>
</dbReference>
<feature type="compositionally biased region" description="Acidic residues" evidence="1">
    <location>
        <begin position="99"/>
        <end position="117"/>
    </location>
</feature>
<comment type="caution">
    <text evidence="2">The sequence shown here is derived from an EMBL/GenBank/DDBJ whole genome shotgun (WGS) entry which is preliminary data.</text>
</comment>
<proteinExistence type="predicted"/>
<evidence type="ECO:0000313" key="2">
    <source>
        <dbReference type="EMBL" id="KRY65272.1"/>
    </source>
</evidence>
<sequence>MTTARMIIHLPCGWKYDRHKNKSTSKTTLPVTIIMLKAIMWPGRFKLIGMRFSPGRFHFATTVDNIDLTYQNRKLPSNKLSHTPNNATPLLVNLHPATDLEEEEEKENNNNDDDDDDKDKKNIYTQLLIFLSTKHGRDSLTSRKIVLLSFSFRCFQAPELINSPSIVAIYLQNRRLARAWRPTDLKRLI</sequence>
<dbReference type="AlphaFoldDB" id="A0A0V1DVD7"/>
<protein>
    <submittedName>
        <fullName evidence="2">Uncharacterized protein</fullName>
    </submittedName>
</protein>
<dbReference type="EMBL" id="JYDR01000220">
    <property type="protein sequence ID" value="KRY65272.1"/>
    <property type="molecule type" value="Genomic_DNA"/>
</dbReference>
<organism evidence="2 3">
    <name type="scientific">Trichinella pseudospiralis</name>
    <name type="common">Parasitic roundworm</name>
    <dbReference type="NCBI Taxonomy" id="6337"/>
    <lineage>
        <taxon>Eukaryota</taxon>
        <taxon>Metazoa</taxon>
        <taxon>Ecdysozoa</taxon>
        <taxon>Nematoda</taxon>
        <taxon>Enoplea</taxon>
        <taxon>Dorylaimia</taxon>
        <taxon>Trichinellida</taxon>
        <taxon>Trichinellidae</taxon>
        <taxon>Trichinella</taxon>
    </lineage>
</organism>
<name>A0A0V1DVD7_TRIPS</name>
<gene>
    <name evidence="2" type="ORF">T4A_4555</name>
</gene>